<dbReference type="RefSeq" id="WP_025312108.1">
    <property type="nucleotide sequence ID" value="NZ_CP004372.1"/>
</dbReference>
<feature type="transmembrane region" description="Helical" evidence="1">
    <location>
        <begin position="43"/>
        <end position="61"/>
    </location>
</feature>
<protein>
    <submittedName>
        <fullName evidence="2">Uncharacterized protein</fullName>
    </submittedName>
</protein>
<dbReference type="Proteomes" id="UP000019593">
    <property type="component" value="Chromosome"/>
</dbReference>
<keyword evidence="1" id="KW-0472">Membrane</keyword>
<keyword evidence="3" id="KW-1185">Reference proteome</keyword>
<evidence type="ECO:0000313" key="3">
    <source>
        <dbReference type="Proteomes" id="UP000019593"/>
    </source>
</evidence>
<gene>
    <name evidence="2" type="ORF">roselon_01951</name>
</gene>
<feature type="transmembrane region" description="Helical" evidence="1">
    <location>
        <begin position="81"/>
        <end position="105"/>
    </location>
</feature>
<organism evidence="2 3">
    <name type="scientific">Roseicyclus elongatus DSM 19469</name>
    <dbReference type="NCBI Taxonomy" id="1294273"/>
    <lineage>
        <taxon>Bacteria</taxon>
        <taxon>Pseudomonadati</taxon>
        <taxon>Pseudomonadota</taxon>
        <taxon>Alphaproteobacteria</taxon>
        <taxon>Rhodobacterales</taxon>
        <taxon>Roseobacteraceae</taxon>
        <taxon>Roseicyclus</taxon>
    </lineage>
</organism>
<dbReference type="STRING" id="1294273.roselon_01951"/>
<dbReference type="KEGG" id="red:roselon_01951"/>
<proteinExistence type="predicted"/>
<evidence type="ECO:0000256" key="1">
    <source>
        <dbReference type="SAM" id="Phobius"/>
    </source>
</evidence>
<keyword evidence="1" id="KW-1133">Transmembrane helix</keyword>
<reference evidence="2 3" key="1">
    <citation type="submission" date="2013-03" db="EMBL/GenBank/DDBJ databases">
        <authorList>
            <person name="Fiebig A."/>
            <person name="Goeker M."/>
            <person name="Klenk H.-P.P."/>
        </authorList>
    </citation>
    <scope>NUCLEOTIDE SEQUENCE [LARGE SCALE GENOMIC DNA]</scope>
    <source>
        <strain evidence="3">DSM 19469</strain>
    </source>
</reference>
<name>W8RT36_9RHOB</name>
<dbReference type="AlphaFoldDB" id="W8RT36"/>
<dbReference type="HOGENOM" id="CLU_1569508_0_0_5"/>
<dbReference type="EMBL" id="CP004372">
    <property type="protein sequence ID" value="AHM04308.1"/>
    <property type="molecule type" value="Genomic_DNA"/>
</dbReference>
<accession>W8RT36</accession>
<sequence>MSARFEQKDFETVGDRIVWPNGTVPFGDLMLATAASDEVKKPVLIWGSLALMVGGVYVFTLESRWFWQTFGDALSALEGNIGFGLELSEMLSALILAAIGGLIAWRMTKAARGPQSTGLLILHLISGQKLIVRTSTKAEGSHIAMRLMRELANYYKKLDTLGTTELKALA</sequence>
<keyword evidence="1" id="KW-0812">Transmembrane</keyword>
<evidence type="ECO:0000313" key="2">
    <source>
        <dbReference type="EMBL" id="AHM04308.1"/>
    </source>
</evidence>